<dbReference type="AlphaFoldDB" id="A0A9W9K5U7"/>
<proteinExistence type="predicted"/>
<dbReference type="Proteomes" id="UP001149165">
    <property type="component" value="Unassembled WGS sequence"/>
</dbReference>
<evidence type="ECO:0000313" key="2">
    <source>
        <dbReference type="EMBL" id="KAJ5093272.1"/>
    </source>
</evidence>
<accession>A0A9W9K5U7</accession>
<dbReference type="EMBL" id="JAPQKH010000006">
    <property type="protein sequence ID" value="KAJ5093272.1"/>
    <property type="molecule type" value="Genomic_DNA"/>
</dbReference>
<dbReference type="InterPro" id="IPR047121">
    <property type="entry name" value="YjiB-like"/>
</dbReference>
<protein>
    <recommendedName>
        <fullName evidence="1">Cupin type-1 domain-containing protein</fullName>
    </recommendedName>
</protein>
<dbReference type="InterPro" id="IPR014710">
    <property type="entry name" value="RmlC-like_jellyroll"/>
</dbReference>
<dbReference type="PANTHER" id="PTHR36448:SF2">
    <property type="entry name" value="CUPIN TYPE-1 DOMAIN-CONTAINING PROTEIN"/>
    <property type="match status" value="1"/>
</dbReference>
<comment type="caution">
    <text evidence="2">The sequence shown here is derived from an EMBL/GenBank/DDBJ whole genome shotgun (WGS) entry which is preliminary data.</text>
</comment>
<organism evidence="2 3">
    <name type="scientific">Penicillium angulare</name>
    <dbReference type="NCBI Taxonomy" id="116970"/>
    <lineage>
        <taxon>Eukaryota</taxon>
        <taxon>Fungi</taxon>
        <taxon>Dikarya</taxon>
        <taxon>Ascomycota</taxon>
        <taxon>Pezizomycotina</taxon>
        <taxon>Eurotiomycetes</taxon>
        <taxon>Eurotiomycetidae</taxon>
        <taxon>Eurotiales</taxon>
        <taxon>Aspergillaceae</taxon>
        <taxon>Penicillium</taxon>
    </lineage>
</organism>
<keyword evidence="3" id="KW-1185">Reference proteome</keyword>
<feature type="domain" description="Cupin type-1" evidence="1">
    <location>
        <begin position="66"/>
        <end position="161"/>
    </location>
</feature>
<dbReference type="Pfam" id="PF00190">
    <property type="entry name" value="Cupin_1"/>
    <property type="match status" value="1"/>
</dbReference>
<reference evidence="2" key="2">
    <citation type="journal article" date="2023" name="IMA Fungus">
        <title>Comparative genomic study of the Penicillium genus elucidates a diverse pangenome and 15 lateral gene transfer events.</title>
        <authorList>
            <person name="Petersen C."/>
            <person name="Sorensen T."/>
            <person name="Nielsen M.R."/>
            <person name="Sondergaard T.E."/>
            <person name="Sorensen J.L."/>
            <person name="Fitzpatrick D.A."/>
            <person name="Frisvad J.C."/>
            <person name="Nielsen K.L."/>
        </authorList>
    </citation>
    <scope>NUCLEOTIDE SEQUENCE</scope>
    <source>
        <strain evidence="2">IBT 30069</strain>
    </source>
</reference>
<gene>
    <name evidence="2" type="ORF">N7456_009133</name>
</gene>
<dbReference type="Gene3D" id="2.60.120.10">
    <property type="entry name" value="Jelly Rolls"/>
    <property type="match status" value="1"/>
</dbReference>
<dbReference type="PANTHER" id="PTHR36448">
    <property type="entry name" value="BLR7373 PROTEIN"/>
    <property type="match status" value="1"/>
</dbReference>
<name>A0A9W9K5U7_9EURO</name>
<evidence type="ECO:0000313" key="3">
    <source>
        <dbReference type="Proteomes" id="UP001149165"/>
    </source>
</evidence>
<reference evidence="2" key="1">
    <citation type="submission" date="2022-11" db="EMBL/GenBank/DDBJ databases">
        <authorList>
            <person name="Petersen C."/>
        </authorList>
    </citation>
    <scope>NUCLEOTIDE SEQUENCE</scope>
    <source>
        <strain evidence="2">IBT 30069</strain>
    </source>
</reference>
<dbReference type="SUPFAM" id="SSF51182">
    <property type="entry name" value="RmlC-like cupins"/>
    <property type="match status" value="1"/>
</dbReference>
<dbReference type="OrthoDB" id="2446447at2759"/>
<dbReference type="InterPro" id="IPR006045">
    <property type="entry name" value="Cupin_1"/>
</dbReference>
<sequence>MKVKQVPPETFIVPPTAYSPNSRLPVVVYRNVPTDRTPDGALAAVEQSEWKNGGHWKIAKESLAATPHYHSTTHEGYTVLHGTATYLLGKSSLDPEIDSNGELVGVKFTAYAGDVFVFPAGTTHFVTDTADGYEILGFYSMSERNSIDQLFDMENAMDSVEETNQKRENCKLVPVPVHDLIYGKEGPMVQIWKGL</sequence>
<evidence type="ECO:0000259" key="1">
    <source>
        <dbReference type="Pfam" id="PF00190"/>
    </source>
</evidence>
<dbReference type="InterPro" id="IPR011051">
    <property type="entry name" value="RmlC_Cupin_sf"/>
</dbReference>
<dbReference type="CDD" id="cd02219">
    <property type="entry name" value="cupin_YjlB-like"/>
    <property type="match status" value="1"/>
</dbReference>